<dbReference type="Pfam" id="PF25011">
    <property type="entry name" value="VSR_TRX"/>
    <property type="match status" value="1"/>
</dbReference>
<evidence type="ECO:0000256" key="7">
    <source>
        <dbReference type="ARBA" id="ARBA00023180"/>
    </source>
</evidence>
<evidence type="ECO:0000256" key="1">
    <source>
        <dbReference type="ARBA" id="ARBA00004479"/>
    </source>
</evidence>
<reference evidence="13" key="1">
    <citation type="journal article" date="2011" name="PLoS Biol.">
        <title>Gene gain and loss during evolution of obligate parasitism in the white rust pathogen of Arabidopsis thaliana.</title>
        <authorList>
            <person name="Kemen E."/>
            <person name="Gardiner A."/>
            <person name="Schultz-Larsen T."/>
            <person name="Kemen A.C."/>
            <person name="Balmuth A.L."/>
            <person name="Robert-Seilaniantz A."/>
            <person name="Bailey K."/>
            <person name="Holub E."/>
            <person name="Studholme D.J."/>
            <person name="Maclean D."/>
            <person name="Jones J.D."/>
        </authorList>
    </citation>
    <scope>NUCLEOTIDE SEQUENCE</scope>
</reference>
<dbReference type="GO" id="GO:0012505">
    <property type="term" value="C:endomembrane system"/>
    <property type="evidence" value="ECO:0007669"/>
    <property type="project" value="UniProtKB-SubCell"/>
</dbReference>
<feature type="transmembrane region" description="Helical" evidence="10">
    <location>
        <begin position="468"/>
        <end position="487"/>
    </location>
</feature>
<dbReference type="HOGENOM" id="CLU_508541_0_0_1"/>
<evidence type="ECO:0000256" key="9">
    <source>
        <dbReference type="SAM" id="MobiDB-lite"/>
    </source>
</evidence>
<evidence type="ECO:0000259" key="12">
    <source>
        <dbReference type="Pfam" id="PF25011"/>
    </source>
</evidence>
<keyword evidence="13" id="KW-0675">Receptor</keyword>
<keyword evidence="5 10" id="KW-1133">Transmembrane helix</keyword>
<feature type="domain" description="PA" evidence="11">
    <location>
        <begin position="76"/>
        <end position="179"/>
    </location>
</feature>
<sequence length="551" mass="60672">MKLYKTKSAWTAVGLIALSGHVLDVGSSEVNSWPSKEEADSTFQVLLPKSLKKEGGYLHKDAFFGHPAYMTGSLQVQLVNTNGSGCEPFANMDNLPTPFALLVNRGACPFTKKVRQAQAVRASAIVIVDDTCLCSDTDCMDETGDAMCETNLPYMVSDSSTDDILIPSMLIRKSDGARIRKAMKQSRSSSNTVIQMEWKVPAPDRHVEWVMWQSAWDDKSMVTLDQLEDLVTALGPRSSLTPRYVMYNGSNLGCHDDEESADSFYNTVCGNMCLNKGRYCLLDPSPMHDTESGASGADVVTENLRRKCIWKHVSKEDGAVGKKWWAYVKKSGQECGQDEIRFRDHTCAENVLKSLKIDSVAIEKCMQPYGIRVNEINPLLEEELREQTALEILRLPALYVDGLHARGRIDLPNILHMVCAGFGPHDPPAVCTCGSQPIATIPECIRSGGMTISTASGSNYSGMSFTSVLGLMMFICGTVAAAGYAYWRRTQSQMREQVRSILAEYMPMEDQALLSEDGLDSPNMHPAELASSKSPRGFLPSRGFVEDDDGM</sequence>
<keyword evidence="7" id="KW-0325">Glycoprotein</keyword>
<accession>F0WIH7</accession>
<dbReference type="InterPro" id="IPR056858">
    <property type="entry name" value="VSR_TRX"/>
</dbReference>
<feature type="region of interest" description="Disordered" evidence="9">
    <location>
        <begin position="516"/>
        <end position="551"/>
    </location>
</feature>
<dbReference type="InterPro" id="IPR003137">
    <property type="entry name" value="PA_domain"/>
</dbReference>
<dbReference type="PANTHER" id="PTHR22702:SF1">
    <property type="entry name" value="PROTEASE-ASSOCIATED DOMAIN-CONTAINING PROTEIN 1"/>
    <property type="match status" value="1"/>
</dbReference>
<keyword evidence="6 10" id="KW-0472">Membrane</keyword>
<keyword evidence="3" id="KW-0732">Signal</keyword>
<dbReference type="PANTHER" id="PTHR22702">
    <property type="entry name" value="PROTEASE-ASSOCIATED DOMAIN-CONTAINING PROTEIN"/>
    <property type="match status" value="1"/>
</dbReference>
<keyword evidence="2 10" id="KW-0812">Transmembrane</keyword>
<evidence type="ECO:0000256" key="10">
    <source>
        <dbReference type="SAM" id="Phobius"/>
    </source>
</evidence>
<comment type="subcellular location">
    <subcellularLocation>
        <location evidence="8">Endomembrane system</location>
        <topology evidence="8">Single-pass membrane protein</topology>
    </subcellularLocation>
    <subcellularLocation>
        <location evidence="1">Membrane</location>
        <topology evidence="1">Single-pass type I membrane protein</topology>
    </subcellularLocation>
</comment>
<evidence type="ECO:0000256" key="2">
    <source>
        <dbReference type="ARBA" id="ARBA00022692"/>
    </source>
</evidence>
<evidence type="ECO:0000256" key="6">
    <source>
        <dbReference type="ARBA" id="ARBA00023136"/>
    </source>
</evidence>
<evidence type="ECO:0000256" key="5">
    <source>
        <dbReference type="ARBA" id="ARBA00022989"/>
    </source>
</evidence>
<evidence type="ECO:0000256" key="4">
    <source>
        <dbReference type="ARBA" id="ARBA00022737"/>
    </source>
</evidence>
<dbReference type="AlphaFoldDB" id="F0WIH7"/>
<evidence type="ECO:0000313" key="13">
    <source>
        <dbReference type="EMBL" id="CCA21059.1"/>
    </source>
</evidence>
<dbReference type="GO" id="GO:0016020">
    <property type="term" value="C:membrane"/>
    <property type="evidence" value="ECO:0007669"/>
    <property type="project" value="UniProtKB-SubCell"/>
</dbReference>
<dbReference type="Gene3D" id="3.50.30.30">
    <property type="match status" value="1"/>
</dbReference>
<evidence type="ECO:0000256" key="8">
    <source>
        <dbReference type="ARBA" id="ARBA00037847"/>
    </source>
</evidence>
<organism evidence="13">
    <name type="scientific">Albugo laibachii Nc14</name>
    <dbReference type="NCBI Taxonomy" id="890382"/>
    <lineage>
        <taxon>Eukaryota</taxon>
        <taxon>Sar</taxon>
        <taxon>Stramenopiles</taxon>
        <taxon>Oomycota</taxon>
        <taxon>Peronosporomycetes</taxon>
        <taxon>Albuginales</taxon>
        <taxon>Albuginaceae</taxon>
        <taxon>Albugo</taxon>
    </lineage>
</organism>
<proteinExistence type="predicted"/>
<name>F0WIH7_9STRA</name>
<feature type="domain" description="Vacuolar sorting receptor thioredoxin-like" evidence="12">
    <location>
        <begin position="228"/>
        <end position="419"/>
    </location>
</feature>
<reference evidence="13" key="2">
    <citation type="submission" date="2011-02" db="EMBL/GenBank/DDBJ databases">
        <authorList>
            <person name="MacLean D."/>
        </authorList>
    </citation>
    <scope>NUCLEOTIDE SEQUENCE</scope>
</reference>
<protein>
    <submittedName>
        <fullName evidence="13">Vacuolarsorting receptor putative</fullName>
    </submittedName>
</protein>
<gene>
    <name evidence="13" type="primary">AlNc14C110G6377</name>
    <name evidence="13" type="ORF">ALNC14_072020</name>
</gene>
<keyword evidence="4" id="KW-0677">Repeat</keyword>
<evidence type="ECO:0000259" key="11">
    <source>
        <dbReference type="Pfam" id="PF02225"/>
    </source>
</evidence>
<dbReference type="Pfam" id="PF02225">
    <property type="entry name" value="PA"/>
    <property type="match status" value="1"/>
</dbReference>
<evidence type="ECO:0000256" key="3">
    <source>
        <dbReference type="ARBA" id="ARBA00022729"/>
    </source>
</evidence>
<dbReference type="EMBL" id="FR824155">
    <property type="protein sequence ID" value="CCA21059.1"/>
    <property type="molecule type" value="Genomic_DNA"/>
</dbReference>